<dbReference type="EMBL" id="CP063231">
    <property type="protein sequence ID" value="URL60466.1"/>
    <property type="molecule type" value="Genomic_DNA"/>
</dbReference>
<evidence type="ECO:0000256" key="1">
    <source>
        <dbReference type="SAM" id="Phobius"/>
    </source>
</evidence>
<name>A0ABY4TCK9_9GAMM</name>
<sequence length="59" mass="6026">MKSYLVSFVVGALVGVLYAALKVRSPAPPLVALTGLLGMVLGESGWASIVAIVRTALKA</sequence>
<proteinExistence type="predicted"/>
<feature type="transmembrane region" description="Helical" evidence="1">
    <location>
        <begin position="29"/>
        <end position="53"/>
    </location>
</feature>
<keyword evidence="1" id="KW-0812">Transmembrane</keyword>
<reference evidence="2" key="1">
    <citation type="submission" date="2020-10" db="EMBL/GenBank/DDBJ databases">
        <title>Whole-genome sequence of Luteibacter sp. EIF3.</title>
        <authorList>
            <person name="Friedrich I."/>
            <person name="Hertel R."/>
            <person name="Daniel R."/>
        </authorList>
    </citation>
    <scope>NUCLEOTIDE SEQUENCE</scope>
    <source>
        <strain evidence="2">EIF3</strain>
    </source>
</reference>
<dbReference type="InterPro" id="IPR020017">
    <property type="entry name" value="XapX_domain"/>
</dbReference>
<evidence type="ECO:0000313" key="2">
    <source>
        <dbReference type="EMBL" id="URL60466.1"/>
    </source>
</evidence>
<keyword evidence="1" id="KW-1133">Transmembrane helix</keyword>
<organism evidence="2 3">
    <name type="scientific">Luteibacter flocculans</name>
    <dbReference type="NCBI Taxonomy" id="2780091"/>
    <lineage>
        <taxon>Bacteria</taxon>
        <taxon>Pseudomonadati</taxon>
        <taxon>Pseudomonadota</taxon>
        <taxon>Gammaproteobacteria</taxon>
        <taxon>Lysobacterales</taxon>
        <taxon>Rhodanobacteraceae</taxon>
        <taxon>Luteibacter</taxon>
    </lineage>
</organism>
<gene>
    <name evidence="2" type="ORF">IM816_18225</name>
</gene>
<dbReference type="NCBIfam" id="TIGR03510">
    <property type="entry name" value="XapX"/>
    <property type="match status" value="1"/>
</dbReference>
<dbReference type="Proteomes" id="UP001056681">
    <property type="component" value="Chromosome"/>
</dbReference>
<protein>
    <submittedName>
        <fullName evidence="2">DUF1427 family protein</fullName>
    </submittedName>
</protein>
<evidence type="ECO:0000313" key="3">
    <source>
        <dbReference type="Proteomes" id="UP001056681"/>
    </source>
</evidence>
<dbReference type="Pfam" id="PF07235">
    <property type="entry name" value="DUF1427"/>
    <property type="match status" value="1"/>
</dbReference>
<keyword evidence="1" id="KW-0472">Membrane</keyword>
<accession>A0ABY4TCK9</accession>
<dbReference type="InterPro" id="IPR009872">
    <property type="entry name" value="DUF1427"/>
</dbReference>
<keyword evidence="3" id="KW-1185">Reference proteome</keyword>